<name>A0A7G8BME2_9BACT</name>
<gene>
    <name evidence="1" type="ORF">H7849_07255</name>
</gene>
<dbReference type="EMBL" id="CP060394">
    <property type="protein sequence ID" value="QNI33712.1"/>
    <property type="molecule type" value="Genomic_DNA"/>
</dbReference>
<evidence type="ECO:0000313" key="2">
    <source>
        <dbReference type="Proteomes" id="UP000515312"/>
    </source>
</evidence>
<organism evidence="1 2">
    <name type="scientific">Alloacidobacterium dinghuense</name>
    <dbReference type="NCBI Taxonomy" id="2763107"/>
    <lineage>
        <taxon>Bacteria</taxon>
        <taxon>Pseudomonadati</taxon>
        <taxon>Acidobacteriota</taxon>
        <taxon>Terriglobia</taxon>
        <taxon>Terriglobales</taxon>
        <taxon>Acidobacteriaceae</taxon>
        <taxon>Alloacidobacterium</taxon>
    </lineage>
</organism>
<dbReference type="KEGG" id="adin:H7849_07255"/>
<protein>
    <submittedName>
        <fullName evidence="1">Uncharacterized protein</fullName>
    </submittedName>
</protein>
<dbReference type="RefSeq" id="WP_186745303.1">
    <property type="nucleotide sequence ID" value="NZ_CP060394.1"/>
</dbReference>
<proteinExistence type="predicted"/>
<evidence type="ECO:0000313" key="1">
    <source>
        <dbReference type="EMBL" id="QNI33712.1"/>
    </source>
</evidence>
<accession>A0A7G8BME2</accession>
<sequence>MRLTQRLSAAVCLSILSYGVVQNISAQEPDEIPISVLANARPRVWAGPVKPKVSRLASVNASAIPGIDTLVNFTGSFTAPGYDPFGNFNETWYYAMVGRSPDGHGPTILNAPIIPVSLDLRNFDGSPRYVNGQRLYSDATQYVQRVLNSPVFSYSRYTSSERPTQFADAIQRAEFFKGPEDDWHTLLVPSVKTPRVMTLIEGTYQFALNPDGSCCAAVLIDSNTFIDLLFPPTFPVDNSTVMGAAELAGDITTADVSTFLFPSAYLYTGSDCCTLGFHMFDFEPGIPANGNRPRFYVMNYSSWITPVAFLGGVLSDVVILSHEMAETFNDPFLAFDGVHGVTPWWLAPNGQCQDLLEGGDAIENLPDSLYPITLNGFDYQTQNIMLLPWFAFQSPSPAIDHAYSYPNTNVVNALSPQLLKPGCQ</sequence>
<dbReference type="Proteomes" id="UP000515312">
    <property type="component" value="Chromosome"/>
</dbReference>
<keyword evidence="2" id="KW-1185">Reference proteome</keyword>
<dbReference type="AlphaFoldDB" id="A0A7G8BME2"/>
<reference evidence="1 2" key="1">
    <citation type="submission" date="2020-08" db="EMBL/GenBank/DDBJ databases">
        <title>Edaphobacter telluris sp. nov. and Acidobacterium dinghuensis sp. nov., two acidobacteria isolated from forest soil.</title>
        <authorList>
            <person name="Fu J."/>
            <person name="Qiu L."/>
        </authorList>
    </citation>
    <scope>NUCLEOTIDE SEQUENCE [LARGE SCALE GENOMIC DNA]</scope>
    <source>
        <strain evidence="1">4Y35</strain>
    </source>
</reference>